<gene>
    <name evidence="2" type="ORF">WH47_11008</name>
</gene>
<keyword evidence="3" id="KW-1185">Reference proteome</keyword>
<feature type="compositionally biased region" description="Basic and acidic residues" evidence="1">
    <location>
        <begin position="183"/>
        <end position="204"/>
    </location>
</feature>
<evidence type="ECO:0000256" key="1">
    <source>
        <dbReference type="SAM" id="MobiDB-lite"/>
    </source>
</evidence>
<reference evidence="2 3" key="1">
    <citation type="submission" date="2015-07" db="EMBL/GenBank/DDBJ databases">
        <title>The genome of Habropoda laboriosa.</title>
        <authorList>
            <person name="Pan H."/>
            <person name="Kapheim K."/>
        </authorList>
    </citation>
    <scope>NUCLEOTIDE SEQUENCE [LARGE SCALE GENOMIC DNA]</scope>
    <source>
        <strain evidence="2">0110345459</strain>
    </source>
</reference>
<organism evidence="2 3">
    <name type="scientific">Habropoda laboriosa</name>
    <dbReference type="NCBI Taxonomy" id="597456"/>
    <lineage>
        <taxon>Eukaryota</taxon>
        <taxon>Metazoa</taxon>
        <taxon>Ecdysozoa</taxon>
        <taxon>Arthropoda</taxon>
        <taxon>Hexapoda</taxon>
        <taxon>Insecta</taxon>
        <taxon>Pterygota</taxon>
        <taxon>Neoptera</taxon>
        <taxon>Endopterygota</taxon>
        <taxon>Hymenoptera</taxon>
        <taxon>Apocrita</taxon>
        <taxon>Aculeata</taxon>
        <taxon>Apoidea</taxon>
        <taxon>Anthophila</taxon>
        <taxon>Apidae</taxon>
        <taxon>Habropoda</taxon>
    </lineage>
</organism>
<dbReference type="AlphaFoldDB" id="A0A0L7REF3"/>
<name>A0A0L7REF3_9HYME</name>
<proteinExistence type="predicted"/>
<feature type="region of interest" description="Disordered" evidence="1">
    <location>
        <begin position="73"/>
        <end position="118"/>
    </location>
</feature>
<evidence type="ECO:0000313" key="2">
    <source>
        <dbReference type="EMBL" id="KOC69223.1"/>
    </source>
</evidence>
<accession>A0A0L7REF3</accession>
<feature type="compositionally biased region" description="Low complexity" evidence="1">
    <location>
        <begin position="94"/>
        <end position="104"/>
    </location>
</feature>
<dbReference type="EMBL" id="KQ414611">
    <property type="protein sequence ID" value="KOC69223.1"/>
    <property type="molecule type" value="Genomic_DNA"/>
</dbReference>
<feature type="compositionally biased region" description="Basic residues" evidence="1">
    <location>
        <begin position="74"/>
        <end position="87"/>
    </location>
</feature>
<dbReference type="Proteomes" id="UP000053825">
    <property type="component" value="Unassembled WGS sequence"/>
</dbReference>
<evidence type="ECO:0000313" key="3">
    <source>
        <dbReference type="Proteomes" id="UP000053825"/>
    </source>
</evidence>
<feature type="compositionally biased region" description="Basic residues" evidence="1">
    <location>
        <begin position="168"/>
        <end position="182"/>
    </location>
</feature>
<sequence>MQEGETNQPNVNTLQHLLLKPYGFCCDKDQDPKLLVPKQDSIPLFPTSDSTGGGPNIKFRIRDDDEALASAYRGSHRAGYRSGRRSGQRGYLGGQRSRYRGGQQIDWDDESGRRRRQRGEPMICKRCRGPLKWYLEDEVTTAREIMMEKRQDKYNRKMEENVNMAKKMERKRRHRRKKLLSKVKKDMLKEESPKEDSGEGDRKM</sequence>
<protein>
    <submittedName>
        <fullName evidence="2">Uncharacterized protein</fullName>
    </submittedName>
</protein>
<feature type="region of interest" description="Disordered" evidence="1">
    <location>
        <begin position="156"/>
        <end position="204"/>
    </location>
</feature>